<organism evidence="2 3">
    <name type="scientific">Nocardiopsis suaedae</name>
    <dbReference type="NCBI Taxonomy" id="3018444"/>
    <lineage>
        <taxon>Bacteria</taxon>
        <taxon>Bacillati</taxon>
        <taxon>Actinomycetota</taxon>
        <taxon>Actinomycetes</taxon>
        <taxon>Streptosporangiales</taxon>
        <taxon>Nocardiopsidaceae</taxon>
        <taxon>Nocardiopsis</taxon>
    </lineage>
</organism>
<evidence type="ECO:0000313" key="3">
    <source>
        <dbReference type="Proteomes" id="UP001165685"/>
    </source>
</evidence>
<name>A0ABT4TFA1_9ACTN</name>
<dbReference type="Proteomes" id="UP001165685">
    <property type="component" value="Unassembled WGS sequence"/>
</dbReference>
<dbReference type="SUPFAM" id="SSF52200">
    <property type="entry name" value="Toll/Interleukin receptor TIR domain"/>
    <property type="match status" value="1"/>
</dbReference>
<reference evidence="2" key="1">
    <citation type="submission" date="2023-01" db="EMBL/GenBank/DDBJ databases">
        <title>Draft genome sequence of Nocardiopsis sp. LSu2-4 isolated from halophytes.</title>
        <authorList>
            <person name="Duangmal K."/>
            <person name="Chantavorakit T."/>
        </authorList>
    </citation>
    <scope>NUCLEOTIDE SEQUENCE</scope>
    <source>
        <strain evidence="2">LSu2-4</strain>
    </source>
</reference>
<gene>
    <name evidence="2" type="ORF">O4U47_00785</name>
</gene>
<dbReference type="Gene3D" id="3.40.50.10140">
    <property type="entry name" value="Toll/interleukin-1 receptor homology (TIR) domain"/>
    <property type="match status" value="1"/>
</dbReference>
<dbReference type="Pfam" id="PF13676">
    <property type="entry name" value="TIR_2"/>
    <property type="match status" value="1"/>
</dbReference>
<proteinExistence type="predicted"/>
<dbReference type="InterPro" id="IPR000157">
    <property type="entry name" value="TIR_dom"/>
</dbReference>
<evidence type="ECO:0000259" key="1">
    <source>
        <dbReference type="Pfam" id="PF13676"/>
    </source>
</evidence>
<comment type="caution">
    <text evidence="2">The sequence shown here is derived from an EMBL/GenBank/DDBJ whole genome shotgun (WGS) entry which is preliminary data.</text>
</comment>
<dbReference type="RefSeq" id="WP_270675061.1">
    <property type="nucleotide sequence ID" value="NZ_JAQFWP010000001.1"/>
</dbReference>
<keyword evidence="3" id="KW-1185">Reference proteome</keyword>
<dbReference type="EMBL" id="JAQFWP010000001">
    <property type="protein sequence ID" value="MDA2803031.1"/>
    <property type="molecule type" value="Genomic_DNA"/>
</dbReference>
<feature type="domain" description="TIR" evidence="1">
    <location>
        <begin position="8"/>
        <end position="122"/>
    </location>
</feature>
<protein>
    <submittedName>
        <fullName evidence="2">Toll/interleukin-1 receptor domain-containing protein</fullName>
    </submittedName>
</protein>
<dbReference type="InterPro" id="IPR035897">
    <property type="entry name" value="Toll_tir_struct_dom_sf"/>
</dbReference>
<evidence type="ECO:0000313" key="2">
    <source>
        <dbReference type="EMBL" id="MDA2803031.1"/>
    </source>
</evidence>
<accession>A0ABT4TFA1</accession>
<keyword evidence="2" id="KW-0675">Receptor</keyword>
<sequence length="307" mass="34935">MSDIKYDIAVSFAGEQRGYVARFVEACKALGVSVFYDRDLTNEWWGNSFIREQRKVYGAKTRYFVPFISTEYLSKPIPQDEFSAAMMAAVNQGDSYVLPVLWGDVQVPADLLHPHIHYLKAGDYTPERLADAVAQRIGIYPQQAVREVGEVVREAMQYRMPKVVPQEFSKYRELNIAFDYLAEQLSSAVRQLEDAGFIGTVNRTDSMIMLRVELQGHTVYSLDITKGGPFGDDKLNFVVGGNHINTHGNSSNGHAAPFFDRDTQMSKLRMFDLSVFCSMGGQDKEYTKEEFFDALWDRIIDQLERLT</sequence>